<evidence type="ECO:0008006" key="4">
    <source>
        <dbReference type="Google" id="ProtNLM"/>
    </source>
</evidence>
<dbReference type="EMBL" id="VMGH01000079">
    <property type="protein sequence ID" value="TSC90547.1"/>
    <property type="molecule type" value="Genomic_DNA"/>
</dbReference>
<keyword evidence="1" id="KW-0812">Transmembrane</keyword>
<feature type="non-terminal residue" evidence="2">
    <location>
        <position position="365"/>
    </location>
</feature>
<comment type="caution">
    <text evidence="2">The sequence shown here is derived from an EMBL/GenBank/DDBJ whole genome shotgun (WGS) entry which is preliminary data.</text>
</comment>
<evidence type="ECO:0000313" key="3">
    <source>
        <dbReference type="Proteomes" id="UP000318296"/>
    </source>
</evidence>
<gene>
    <name evidence="2" type="ORF">CEN92_454</name>
</gene>
<dbReference type="AlphaFoldDB" id="A0A554LCH3"/>
<proteinExistence type="predicted"/>
<name>A0A554LCH3_9BACT</name>
<dbReference type="PROSITE" id="PS51257">
    <property type="entry name" value="PROKAR_LIPOPROTEIN"/>
    <property type="match status" value="1"/>
</dbReference>
<keyword evidence="1" id="KW-0472">Membrane</keyword>
<dbReference type="Pfam" id="PF10092">
    <property type="entry name" value="DUF2330"/>
    <property type="match status" value="1"/>
</dbReference>
<dbReference type="InterPro" id="IPR019283">
    <property type="entry name" value="DUF2330"/>
</dbReference>
<evidence type="ECO:0000313" key="2">
    <source>
        <dbReference type="EMBL" id="TSC90547.1"/>
    </source>
</evidence>
<sequence length="365" mass="41200">MKKFLLIIVVILIIGCIFKLSIARANGGMFPPDGYYMNETGQKAFIYYADQTENLVISAKYTGNSADFAWVIPTPSKPEIFKSDAEIFTKLQKLTVDSNNDSLTFGTALNSLGTRKSESVEVIEEKTIDIYDTAILKATDDKALASWLIEHKYTFPEDQSFMLKEYIDNGWYFAIAKIQNALTNDLDIKTKLAQGTVAPLRLKFQSNKIIYPMKLTRLALDLAEKNSKNIESPTTEAGQNSESADIYNPHSSYMGITLYVLYDSKTSQDMLTTTWANWINPADINSLGETVVGETWLKSDNKMFLTKMSATINIKNVNDDFLITRAADNDIYPIPVYKTFQFWSNNSIFFIFTIIIGVIFPTSFI</sequence>
<reference evidence="2 3" key="1">
    <citation type="submission" date="2017-07" db="EMBL/GenBank/DDBJ databases">
        <title>Mechanisms for carbon and nitrogen cycling indicate functional differentiation within the Candidate Phyla Radiation.</title>
        <authorList>
            <person name="Danczak R.E."/>
            <person name="Johnston M.D."/>
            <person name="Kenah C."/>
            <person name="Slattery M."/>
            <person name="Wrighton K.C."/>
            <person name="Wilkins M.J."/>
        </authorList>
    </citation>
    <scope>NUCLEOTIDE SEQUENCE [LARGE SCALE GENOMIC DNA]</scope>
    <source>
        <strain evidence="2">Licking1014_96</strain>
    </source>
</reference>
<evidence type="ECO:0000256" key="1">
    <source>
        <dbReference type="SAM" id="Phobius"/>
    </source>
</evidence>
<dbReference type="Proteomes" id="UP000318296">
    <property type="component" value="Unassembled WGS sequence"/>
</dbReference>
<feature type="transmembrane region" description="Helical" evidence="1">
    <location>
        <begin position="342"/>
        <end position="360"/>
    </location>
</feature>
<organism evidence="2 3">
    <name type="scientific">Candidatus Berkelbacteria bacterium Licking1014_96</name>
    <dbReference type="NCBI Taxonomy" id="2017149"/>
    <lineage>
        <taxon>Bacteria</taxon>
        <taxon>Candidatus Berkelbacteria</taxon>
    </lineage>
</organism>
<keyword evidence="1" id="KW-1133">Transmembrane helix</keyword>
<accession>A0A554LCH3</accession>
<protein>
    <recommendedName>
        <fullName evidence="4">DUF2330 domain-containing protein</fullName>
    </recommendedName>
</protein>